<comment type="caution">
    <text evidence="3">The sequence shown here is derived from an EMBL/GenBank/DDBJ whole genome shotgun (WGS) entry which is preliminary data.</text>
</comment>
<keyword evidence="1" id="KW-0472">Membrane</keyword>
<evidence type="ECO:0000313" key="4">
    <source>
        <dbReference type="Proteomes" id="UP000326924"/>
    </source>
</evidence>
<feature type="chain" id="PRO_5023909849" evidence="2">
    <location>
        <begin position="20"/>
        <end position="164"/>
    </location>
</feature>
<proteinExistence type="predicted"/>
<evidence type="ECO:0000256" key="1">
    <source>
        <dbReference type="SAM" id="Phobius"/>
    </source>
</evidence>
<sequence length="164" mass="19093">MSSWMMLLLLMMMMMSSWIQEPTYADSVKAARLRLPFDSNEKMDTHPQRGPEPGTRRSIVGTCAIHCSRMLRVDEYFRYISSEYLVSRWELVKQTCRFQLSKVDEGQGQVLSLLLLLLLLLFSGHREIQRRRRVRTRAVQKPGMLCHDLARHGNSELPVPSDIQ</sequence>
<feature type="transmembrane region" description="Helical" evidence="1">
    <location>
        <begin position="108"/>
        <end position="125"/>
    </location>
</feature>
<dbReference type="AlphaFoldDB" id="A0A5J5F3I4"/>
<name>A0A5J5F3I4_9PEZI</name>
<reference evidence="3 4" key="1">
    <citation type="submission" date="2019-09" db="EMBL/GenBank/DDBJ databases">
        <title>Draft genome of the ectomycorrhizal ascomycete Sphaerosporella brunnea.</title>
        <authorList>
            <consortium name="DOE Joint Genome Institute"/>
            <person name="Benucci G.M."/>
            <person name="Marozzi G."/>
            <person name="Antonielli L."/>
            <person name="Sanchez S."/>
            <person name="Marco P."/>
            <person name="Wang X."/>
            <person name="Falini L.B."/>
            <person name="Barry K."/>
            <person name="Haridas S."/>
            <person name="Lipzen A."/>
            <person name="Labutti K."/>
            <person name="Grigoriev I.V."/>
            <person name="Murat C."/>
            <person name="Martin F."/>
            <person name="Albertini E."/>
            <person name="Donnini D."/>
            <person name="Bonito G."/>
        </authorList>
    </citation>
    <scope>NUCLEOTIDE SEQUENCE [LARGE SCALE GENOMIC DNA]</scope>
    <source>
        <strain evidence="3 4">Sb_GMNB300</strain>
    </source>
</reference>
<gene>
    <name evidence="3" type="ORF">FN846DRAFT_510912</name>
</gene>
<keyword evidence="1" id="KW-0812">Transmembrane</keyword>
<keyword evidence="2" id="KW-0732">Signal</keyword>
<dbReference type="EMBL" id="VXIS01000042">
    <property type="protein sequence ID" value="KAA8910800.1"/>
    <property type="molecule type" value="Genomic_DNA"/>
</dbReference>
<protein>
    <submittedName>
        <fullName evidence="3">Uncharacterized protein</fullName>
    </submittedName>
</protein>
<dbReference type="InParanoid" id="A0A5J5F3I4"/>
<feature type="signal peptide" evidence="2">
    <location>
        <begin position="1"/>
        <end position="19"/>
    </location>
</feature>
<dbReference type="Proteomes" id="UP000326924">
    <property type="component" value="Unassembled WGS sequence"/>
</dbReference>
<keyword evidence="1" id="KW-1133">Transmembrane helix</keyword>
<evidence type="ECO:0000256" key="2">
    <source>
        <dbReference type="SAM" id="SignalP"/>
    </source>
</evidence>
<accession>A0A5J5F3I4</accession>
<keyword evidence="4" id="KW-1185">Reference proteome</keyword>
<evidence type="ECO:0000313" key="3">
    <source>
        <dbReference type="EMBL" id="KAA8910800.1"/>
    </source>
</evidence>
<organism evidence="3 4">
    <name type="scientific">Sphaerosporella brunnea</name>
    <dbReference type="NCBI Taxonomy" id="1250544"/>
    <lineage>
        <taxon>Eukaryota</taxon>
        <taxon>Fungi</taxon>
        <taxon>Dikarya</taxon>
        <taxon>Ascomycota</taxon>
        <taxon>Pezizomycotina</taxon>
        <taxon>Pezizomycetes</taxon>
        <taxon>Pezizales</taxon>
        <taxon>Pyronemataceae</taxon>
        <taxon>Sphaerosporella</taxon>
    </lineage>
</organism>